<sequence length="63" mass="7606">MKTVFVAWEEGDGHPTPYVVKGIFSTREKAQEFIDSQKYKEYIFIKEVIVDFKYNFQIFEDFQ</sequence>
<proteinExistence type="predicted"/>
<dbReference type="EMBL" id="LR797389">
    <property type="protein sequence ID" value="CAB4212975.1"/>
    <property type="molecule type" value="Genomic_DNA"/>
</dbReference>
<dbReference type="EMBL" id="LR797029">
    <property type="protein sequence ID" value="CAB4183009.1"/>
    <property type="molecule type" value="Genomic_DNA"/>
</dbReference>
<reference evidence="2" key="1">
    <citation type="submission" date="2020-05" db="EMBL/GenBank/DDBJ databases">
        <authorList>
            <person name="Chiriac C."/>
            <person name="Salcher M."/>
            <person name="Ghai R."/>
            <person name="Kavagutti S V."/>
        </authorList>
    </citation>
    <scope>NUCLEOTIDE SEQUENCE</scope>
</reference>
<name>A0A6J5QEV6_9CAUD</name>
<dbReference type="EMBL" id="LR796424">
    <property type="protein sequence ID" value="CAB4144692.1"/>
    <property type="molecule type" value="Genomic_DNA"/>
</dbReference>
<gene>
    <name evidence="2" type="ORF">UFOVP1089_33</name>
    <name evidence="3" type="ORF">UFOVP1443_52</name>
    <name evidence="1" type="ORF">UFOVP459_52</name>
</gene>
<accession>A0A6J5QEV6</accession>
<evidence type="ECO:0000313" key="1">
    <source>
        <dbReference type="EMBL" id="CAB4144692.1"/>
    </source>
</evidence>
<evidence type="ECO:0000313" key="2">
    <source>
        <dbReference type="EMBL" id="CAB4183009.1"/>
    </source>
</evidence>
<organism evidence="2">
    <name type="scientific">uncultured Caudovirales phage</name>
    <dbReference type="NCBI Taxonomy" id="2100421"/>
    <lineage>
        <taxon>Viruses</taxon>
        <taxon>Duplodnaviria</taxon>
        <taxon>Heunggongvirae</taxon>
        <taxon>Uroviricota</taxon>
        <taxon>Caudoviricetes</taxon>
        <taxon>Peduoviridae</taxon>
        <taxon>Maltschvirus</taxon>
        <taxon>Maltschvirus maltsch</taxon>
    </lineage>
</organism>
<protein>
    <submittedName>
        <fullName evidence="2">Uncharacterized protein</fullName>
    </submittedName>
</protein>
<evidence type="ECO:0000313" key="3">
    <source>
        <dbReference type="EMBL" id="CAB4212975.1"/>
    </source>
</evidence>